<comment type="caution">
    <text evidence="1">The sequence shown here is derived from an EMBL/GenBank/DDBJ whole genome shotgun (WGS) entry which is preliminary data.</text>
</comment>
<evidence type="ECO:0000313" key="1">
    <source>
        <dbReference type="EMBL" id="RZC42688.1"/>
    </source>
</evidence>
<name>A0A482WE46_ASBVE</name>
<accession>A0A482WE46</accession>
<dbReference type="OrthoDB" id="10304817at2759"/>
<dbReference type="AlphaFoldDB" id="A0A482WE46"/>
<reference evidence="1 2" key="1">
    <citation type="submission" date="2017-03" db="EMBL/GenBank/DDBJ databases">
        <title>Genome of the blue death feigning beetle - Asbolus verrucosus.</title>
        <authorList>
            <person name="Rider S.D."/>
        </authorList>
    </citation>
    <scope>NUCLEOTIDE SEQUENCE [LARGE SCALE GENOMIC DNA]</scope>
    <source>
        <strain evidence="1">Butters</strain>
        <tissue evidence="1">Head and leg muscle</tissue>
    </source>
</reference>
<gene>
    <name evidence="1" type="ORF">BDFB_002619</name>
</gene>
<sequence>SRHTLPKKAASEAQTQVLRALLWGKTAPLQEACRRLTQDVAGERRAPTSAIPTPPIRHASGGEALIKSYF</sequence>
<keyword evidence="2" id="KW-1185">Reference proteome</keyword>
<dbReference type="Proteomes" id="UP000292052">
    <property type="component" value="Unassembled WGS sequence"/>
</dbReference>
<organism evidence="1 2">
    <name type="scientific">Asbolus verrucosus</name>
    <name type="common">Desert ironclad beetle</name>
    <dbReference type="NCBI Taxonomy" id="1661398"/>
    <lineage>
        <taxon>Eukaryota</taxon>
        <taxon>Metazoa</taxon>
        <taxon>Ecdysozoa</taxon>
        <taxon>Arthropoda</taxon>
        <taxon>Hexapoda</taxon>
        <taxon>Insecta</taxon>
        <taxon>Pterygota</taxon>
        <taxon>Neoptera</taxon>
        <taxon>Endopterygota</taxon>
        <taxon>Coleoptera</taxon>
        <taxon>Polyphaga</taxon>
        <taxon>Cucujiformia</taxon>
        <taxon>Tenebrionidae</taxon>
        <taxon>Pimeliinae</taxon>
        <taxon>Asbolus</taxon>
    </lineage>
</organism>
<dbReference type="EMBL" id="QDEB01005989">
    <property type="protein sequence ID" value="RZC42688.1"/>
    <property type="molecule type" value="Genomic_DNA"/>
</dbReference>
<feature type="non-terminal residue" evidence="1">
    <location>
        <position position="1"/>
    </location>
</feature>
<proteinExistence type="predicted"/>
<protein>
    <submittedName>
        <fullName evidence="1">Uncharacterized protein</fullName>
    </submittedName>
</protein>
<evidence type="ECO:0000313" key="2">
    <source>
        <dbReference type="Proteomes" id="UP000292052"/>
    </source>
</evidence>